<dbReference type="EMBL" id="MU003697">
    <property type="protein sequence ID" value="KAF2812589.1"/>
    <property type="molecule type" value="Genomic_DNA"/>
</dbReference>
<feature type="non-terminal residue" evidence="1">
    <location>
        <position position="147"/>
    </location>
</feature>
<reference evidence="3" key="2">
    <citation type="submission" date="2020-04" db="EMBL/GenBank/DDBJ databases">
        <authorList>
            <consortium name="NCBI Genome Project"/>
        </authorList>
    </citation>
    <scope>NUCLEOTIDE SEQUENCE</scope>
    <source>
        <strain evidence="3">CBS 304.34</strain>
    </source>
</reference>
<proteinExistence type="predicted"/>
<dbReference type="AlphaFoldDB" id="A0A6A6YVP0"/>
<keyword evidence="2" id="KW-1185">Reference proteome</keyword>
<dbReference type="OrthoDB" id="3782394at2759"/>
<dbReference type="RefSeq" id="XP_033579553.1">
    <property type="nucleotide sequence ID" value="XM_033714652.1"/>
</dbReference>
<name>A0A6A6YVP0_9PEZI</name>
<evidence type="ECO:0000313" key="3">
    <source>
        <dbReference type="RefSeq" id="XP_033579553.1"/>
    </source>
</evidence>
<dbReference type="Proteomes" id="UP000504636">
    <property type="component" value="Unplaced"/>
</dbReference>
<organism evidence="1">
    <name type="scientific">Mytilinidion resinicola</name>
    <dbReference type="NCBI Taxonomy" id="574789"/>
    <lineage>
        <taxon>Eukaryota</taxon>
        <taxon>Fungi</taxon>
        <taxon>Dikarya</taxon>
        <taxon>Ascomycota</taxon>
        <taxon>Pezizomycotina</taxon>
        <taxon>Dothideomycetes</taxon>
        <taxon>Pleosporomycetidae</taxon>
        <taxon>Mytilinidiales</taxon>
        <taxon>Mytilinidiaceae</taxon>
        <taxon>Mytilinidion</taxon>
    </lineage>
</organism>
<reference evidence="3" key="3">
    <citation type="submission" date="2025-04" db="UniProtKB">
        <authorList>
            <consortium name="RefSeq"/>
        </authorList>
    </citation>
    <scope>IDENTIFICATION</scope>
    <source>
        <strain evidence="3">CBS 304.34</strain>
    </source>
</reference>
<evidence type="ECO:0000313" key="1">
    <source>
        <dbReference type="EMBL" id="KAF2812589.1"/>
    </source>
</evidence>
<evidence type="ECO:0000313" key="2">
    <source>
        <dbReference type="Proteomes" id="UP000504636"/>
    </source>
</evidence>
<dbReference type="GeneID" id="54455545"/>
<feature type="non-terminal residue" evidence="1">
    <location>
        <position position="1"/>
    </location>
</feature>
<reference evidence="1 3" key="1">
    <citation type="journal article" date="2020" name="Stud. Mycol.">
        <title>101 Dothideomycetes genomes: a test case for predicting lifestyles and emergence of pathogens.</title>
        <authorList>
            <person name="Haridas S."/>
            <person name="Albert R."/>
            <person name="Binder M."/>
            <person name="Bloem J."/>
            <person name="Labutti K."/>
            <person name="Salamov A."/>
            <person name="Andreopoulos B."/>
            <person name="Baker S."/>
            <person name="Barry K."/>
            <person name="Bills G."/>
            <person name="Bluhm B."/>
            <person name="Cannon C."/>
            <person name="Castanera R."/>
            <person name="Culley D."/>
            <person name="Daum C."/>
            <person name="Ezra D."/>
            <person name="Gonzalez J."/>
            <person name="Henrissat B."/>
            <person name="Kuo A."/>
            <person name="Liang C."/>
            <person name="Lipzen A."/>
            <person name="Lutzoni F."/>
            <person name="Magnuson J."/>
            <person name="Mondo S."/>
            <person name="Nolan M."/>
            <person name="Ohm R."/>
            <person name="Pangilinan J."/>
            <person name="Park H.-J."/>
            <person name="Ramirez L."/>
            <person name="Alfaro M."/>
            <person name="Sun H."/>
            <person name="Tritt A."/>
            <person name="Yoshinaga Y."/>
            <person name="Zwiers L.-H."/>
            <person name="Turgeon B."/>
            <person name="Goodwin S."/>
            <person name="Spatafora J."/>
            <person name="Crous P."/>
            <person name="Grigoriev I."/>
        </authorList>
    </citation>
    <scope>NUCLEOTIDE SEQUENCE</scope>
    <source>
        <strain evidence="1 3">CBS 304.34</strain>
    </source>
</reference>
<evidence type="ECO:0008006" key="4">
    <source>
        <dbReference type="Google" id="ProtNLM"/>
    </source>
</evidence>
<sequence length="147" mass="17233">QYARDYGLPYDRLLRAYHGGNSRSTRPPINQVLDEAQELALEQFLDHIERISFGIRHRQVVSAANAISSEAYEYDDPPVVGINWDRRWLKKHAKYNKIVQKPMDIQRKQAQQPARIAEWYAGLYAWRGEWGILDEDIWNFDESGVCI</sequence>
<protein>
    <recommendedName>
        <fullName evidence="4">HTH CENPB-type domain-containing protein</fullName>
    </recommendedName>
</protein>
<accession>A0A6A6YVP0</accession>
<gene>
    <name evidence="1 3" type="ORF">BDZ99DRAFT_359032</name>
</gene>